<protein>
    <submittedName>
        <fullName evidence="2">Uncharacterized protein</fullName>
    </submittedName>
</protein>
<dbReference type="AlphaFoldDB" id="A0AAQ3RV37"/>
<evidence type="ECO:0000313" key="2">
    <source>
        <dbReference type="EMBL" id="WVZ06228.1"/>
    </source>
</evidence>
<feature type="region of interest" description="Disordered" evidence="1">
    <location>
        <begin position="103"/>
        <end position="124"/>
    </location>
</feature>
<evidence type="ECO:0000256" key="1">
    <source>
        <dbReference type="SAM" id="MobiDB-lite"/>
    </source>
</evidence>
<name>A0AAQ3RV37_VIGMU</name>
<proteinExistence type="predicted"/>
<sequence length="149" mass="17317">MKNHTLCKEEKTKTEGRFVIEKYSMMEEEGDATIKRVEDVIMIGTSMPLEFWDSTLLGSESGIQKPLSYQPPPKPPYLKFWGPYNPDHRCPKRSMRVMIMAEDDEGGEEKEEEEMEQKHTKLLSFSAGGLTQTDRYKGKVYRQKKNCMI</sequence>
<organism evidence="2 3">
    <name type="scientific">Vigna mungo</name>
    <name type="common">Black gram</name>
    <name type="synonym">Phaseolus mungo</name>
    <dbReference type="NCBI Taxonomy" id="3915"/>
    <lineage>
        <taxon>Eukaryota</taxon>
        <taxon>Viridiplantae</taxon>
        <taxon>Streptophyta</taxon>
        <taxon>Embryophyta</taxon>
        <taxon>Tracheophyta</taxon>
        <taxon>Spermatophyta</taxon>
        <taxon>Magnoliopsida</taxon>
        <taxon>eudicotyledons</taxon>
        <taxon>Gunneridae</taxon>
        <taxon>Pentapetalae</taxon>
        <taxon>rosids</taxon>
        <taxon>fabids</taxon>
        <taxon>Fabales</taxon>
        <taxon>Fabaceae</taxon>
        <taxon>Papilionoideae</taxon>
        <taxon>50 kb inversion clade</taxon>
        <taxon>NPAAA clade</taxon>
        <taxon>indigoferoid/millettioid clade</taxon>
        <taxon>Phaseoleae</taxon>
        <taxon>Vigna</taxon>
    </lineage>
</organism>
<reference evidence="2 3" key="1">
    <citation type="journal article" date="2023" name="Life. Sci Alliance">
        <title>Evolutionary insights into 3D genome organization and epigenetic landscape of Vigna mungo.</title>
        <authorList>
            <person name="Junaid A."/>
            <person name="Singh B."/>
            <person name="Bhatia S."/>
        </authorList>
    </citation>
    <scope>NUCLEOTIDE SEQUENCE [LARGE SCALE GENOMIC DNA]</scope>
    <source>
        <strain evidence="2">Urdbean</strain>
    </source>
</reference>
<gene>
    <name evidence="2" type="ORF">V8G54_019574</name>
</gene>
<evidence type="ECO:0000313" key="3">
    <source>
        <dbReference type="Proteomes" id="UP001374535"/>
    </source>
</evidence>
<feature type="compositionally biased region" description="Acidic residues" evidence="1">
    <location>
        <begin position="103"/>
        <end position="115"/>
    </location>
</feature>
<dbReference type="EMBL" id="CP144695">
    <property type="protein sequence ID" value="WVZ06228.1"/>
    <property type="molecule type" value="Genomic_DNA"/>
</dbReference>
<dbReference type="Proteomes" id="UP001374535">
    <property type="component" value="Chromosome 6"/>
</dbReference>
<accession>A0AAQ3RV37</accession>
<keyword evidence="3" id="KW-1185">Reference proteome</keyword>